<protein>
    <recommendedName>
        <fullName evidence="5">Lipoprotein</fullName>
    </recommendedName>
</protein>
<accession>A0A399RCU2</accession>
<evidence type="ECO:0000313" key="3">
    <source>
        <dbReference type="EMBL" id="RIJ28404.1"/>
    </source>
</evidence>
<evidence type="ECO:0000256" key="1">
    <source>
        <dbReference type="SAM" id="MobiDB-lite"/>
    </source>
</evidence>
<feature type="compositionally biased region" description="Acidic residues" evidence="1">
    <location>
        <begin position="226"/>
        <end position="235"/>
    </location>
</feature>
<evidence type="ECO:0008006" key="5">
    <source>
        <dbReference type="Google" id="ProtNLM"/>
    </source>
</evidence>
<dbReference type="PROSITE" id="PS51257">
    <property type="entry name" value="PROKAR_LIPOPROTEIN"/>
    <property type="match status" value="1"/>
</dbReference>
<name>A0A399RCU2_9PROT</name>
<sequence length="263" mass="28126">MKAVVAFTISCAALLAACASHETGAAANRAVSETRSGATTAAMTPLRDLNLQREPIPAILQEIENPYDIPADISCLEISQQVAALNEVLGPDWDALPQHEADPTVSDYAADEASEEVLDIIADEAGAIIPYRSWVRRLSGAKAYQKKVSQAEKRGSHRRTYLKALGFMKGCEGIAAPYREPSDEALSVEPAPPPVDFVDTTPPQYRPASADASAPVTPNTGMSLEETYDWPEEWPDDKWSESPAEAEEASPASDATSSPPSDG</sequence>
<organism evidence="3 4">
    <name type="scientific">Henriciella mobilis</name>
    <dbReference type="NCBI Taxonomy" id="2305467"/>
    <lineage>
        <taxon>Bacteria</taxon>
        <taxon>Pseudomonadati</taxon>
        <taxon>Pseudomonadota</taxon>
        <taxon>Alphaproteobacteria</taxon>
        <taxon>Hyphomonadales</taxon>
        <taxon>Hyphomonadaceae</taxon>
        <taxon>Henriciella</taxon>
    </lineage>
</organism>
<reference evidence="3 4" key="1">
    <citation type="submission" date="2018-08" db="EMBL/GenBank/DDBJ databases">
        <title>Henriciella mobilis sp. nov., isolated from seawater.</title>
        <authorList>
            <person name="Cheng H."/>
            <person name="Wu Y.-H."/>
            <person name="Xu X.-W."/>
            <person name="Guo L.-L."/>
        </authorList>
    </citation>
    <scope>NUCLEOTIDE SEQUENCE [LARGE SCALE GENOMIC DNA]</scope>
    <source>
        <strain evidence="3 4">JN25</strain>
    </source>
</reference>
<keyword evidence="4" id="KW-1185">Reference proteome</keyword>
<evidence type="ECO:0000313" key="4">
    <source>
        <dbReference type="Proteomes" id="UP000266385"/>
    </source>
</evidence>
<evidence type="ECO:0000256" key="2">
    <source>
        <dbReference type="SAM" id="SignalP"/>
    </source>
</evidence>
<proteinExistence type="predicted"/>
<dbReference type="OrthoDB" id="7211066at2"/>
<comment type="caution">
    <text evidence="3">The sequence shown here is derived from an EMBL/GenBank/DDBJ whole genome shotgun (WGS) entry which is preliminary data.</text>
</comment>
<dbReference type="Proteomes" id="UP000266385">
    <property type="component" value="Unassembled WGS sequence"/>
</dbReference>
<feature type="signal peptide" evidence="2">
    <location>
        <begin position="1"/>
        <end position="25"/>
    </location>
</feature>
<gene>
    <name evidence="3" type="ORF">D1223_13530</name>
</gene>
<feature type="region of interest" description="Disordered" evidence="1">
    <location>
        <begin position="182"/>
        <end position="263"/>
    </location>
</feature>
<feature type="compositionally biased region" description="Low complexity" evidence="1">
    <location>
        <begin position="249"/>
        <end position="263"/>
    </location>
</feature>
<dbReference type="AlphaFoldDB" id="A0A399RCU2"/>
<dbReference type="EMBL" id="QWFX01000013">
    <property type="protein sequence ID" value="RIJ28404.1"/>
    <property type="molecule type" value="Genomic_DNA"/>
</dbReference>
<keyword evidence="2" id="KW-0732">Signal</keyword>
<feature type="chain" id="PRO_5017303310" description="Lipoprotein" evidence="2">
    <location>
        <begin position="26"/>
        <end position="263"/>
    </location>
</feature>
<dbReference type="RefSeq" id="WP_119376940.1">
    <property type="nucleotide sequence ID" value="NZ_QWFX01000013.1"/>
</dbReference>